<dbReference type="EMBL" id="JAZGSY010000159">
    <property type="protein sequence ID" value="KAL1839409.1"/>
    <property type="molecule type" value="Genomic_DNA"/>
</dbReference>
<organism evidence="2 3">
    <name type="scientific">Humicola insolens</name>
    <name type="common">Soft-rot fungus</name>
    <dbReference type="NCBI Taxonomy" id="85995"/>
    <lineage>
        <taxon>Eukaryota</taxon>
        <taxon>Fungi</taxon>
        <taxon>Dikarya</taxon>
        <taxon>Ascomycota</taxon>
        <taxon>Pezizomycotina</taxon>
        <taxon>Sordariomycetes</taxon>
        <taxon>Sordariomycetidae</taxon>
        <taxon>Sordariales</taxon>
        <taxon>Chaetomiaceae</taxon>
        <taxon>Mycothermus</taxon>
    </lineage>
</organism>
<dbReference type="Proteomes" id="UP001583172">
    <property type="component" value="Unassembled WGS sequence"/>
</dbReference>
<dbReference type="SMART" id="SM00661">
    <property type="entry name" value="RPOL9"/>
    <property type="match status" value="1"/>
</dbReference>
<gene>
    <name evidence="2" type="ORF">VTJ49DRAFT_1540</name>
</gene>
<dbReference type="Gene3D" id="2.20.25.10">
    <property type="match status" value="1"/>
</dbReference>
<dbReference type="InterPro" id="IPR001529">
    <property type="entry name" value="Zn_ribbon_RPB9"/>
</dbReference>
<dbReference type="SUPFAM" id="SSF57783">
    <property type="entry name" value="Zinc beta-ribbon"/>
    <property type="match status" value="1"/>
</dbReference>
<reference evidence="2 3" key="1">
    <citation type="journal article" date="2024" name="Commun. Biol.">
        <title>Comparative genomic analysis of thermophilic fungi reveals convergent evolutionary adaptations and gene losses.</title>
        <authorList>
            <person name="Steindorff A.S."/>
            <person name="Aguilar-Pontes M.V."/>
            <person name="Robinson A.J."/>
            <person name="Andreopoulos B."/>
            <person name="LaButti K."/>
            <person name="Kuo A."/>
            <person name="Mondo S."/>
            <person name="Riley R."/>
            <person name="Otillar R."/>
            <person name="Haridas S."/>
            <person name="Lipzen A."/>
            <person name="Grimwood J."/>
            <person name="Schmutz J."/>
            <person name="Clum A."/>
            <person name="Reid I.D."/>
            <person name="Moisan M.C."/>
            <person name="Butler G."/>
            <person name="Nguyen T.T.M."/>
            <person name="Dewar K."/>
            <person name="Conant G."/>
            <person name="Drula E."/>
            <person name="Henrissat B."/>
            <person name="Hansel C."/>
            <person name="Singer S."/>
            <person name="Hutchinson M.I."/>
            <person name="de Vries R.P."/>
            <person name="Natvig D.O."/>
            <person name="Powell A.J."/>
            <person name="Tsang A."/>
            <person name="Grigoriev I.V."/>
        </authorList>
    </citation>
    <scope>NUCLEOTIDE SEQUENCE [LARGE SCALE GENOMIC DNA]</scope>
    <source>
        <strain evidence="2 3">CBS 620.91</strain>
    </source>
</reference>
<protein>
    <recommendedName>
        <fullName evidence="1">DNA-directed RNA polymerase II subunit RPB9-like zinc ribbon domain-containing protein</fullName>
    </recommendedName>
</protein>
<feature type="domain" description="DNA-directed RNA polymerase II subunit RPB9-like zinc ribbon" evidence="1">
    <location>
        <begin position="23"/>
        <end position="76"/>
    </location>
</feature>
<name>A0ABR3VC33_HUMIN</name>
<evidence type="ECO:0000313" key="2">
    <source>
        <dbReference type="EMBL" id="KAL1839409.1"/>
    </source>
</evidence>
<accession>A0ABR3VC33</accession>
<sequence length="262" mass="27665">MSSPAASASGGDSKNPVDQITFRFCSECSNMLYPKEDEAERKLMFTCRTCNFSEEATSSCIFRNTMSNSAGETAGVTQDVASDPTVGSPCFSFTHVDSDRQVSNSLPSPPPLCVGSPDSVTSSLASTVASASITSSTCTVSSCLSCGRIISCNVCHRLLEAPPSPRPLPYDPDLIADDASVASCEVDPDFDDLGDVDIDLDDAEIFAWTGDSLDELGTILQPEGLFGMEEVVQAEMELKPTLSPVLVPRVLSQQIVSAATHG</sequence>
<keyword evidence="3" id="KW-1185">Reference proteome</keyword>
<comment type="caution">
    <text evidence="2">The sequence shown here is derived from an EMBL/GenBank/DDBJ whole genome shotgun (WGS) entry which is preliminary data.</text>
</comment>
<evidence type="ECO:0000313" key="3">
    <source>
        <dbReference type="Proteomes" id="UP001583172"/>
    </source>
</evidence>
<dbReference type="Pfam" id="PF02150">
    <property type="entry name" value="Zn_ribbon_RPB9"/>
    <property type="match status" value="1"/>
</dbReference>
<proteinExistence type="predicted"/>
<evidence type="ECO:0000259" key="1">
    <source>
        <dbReference type="SMART" id="SM00661"/>
    </source>
</evidence>